<sequence length="63" mass="6969">MFASLHSVLYIPIPRITAAKSAKGIKMKILVLRPIDISKSSTYKIVTVLINCDTKNPLSVRIT</sequence>
<dbReference type="Proteomes" id="UP000003423">
    <property type="component" value="Unassembled WGS sequence"/>
</dbReference>
<comment type="caution">
    <text evidence="1">The sequence shown here is derived from an EMBL/GenBank/DDBJ whole genome shotgun (WGS) entry which is preliminary data.</text>
</comment>
<gene>
    <name evidence="1" type="ORF">BD31_I1467</name>
</gene>
<proteinExistence type="predicted"/>
<accession>I3D0Y2</accession>
<evidence type="ECO:0000313" key="1">
    <source>
        <dbReference type="EMBL" id="EIJ65375.1"/>
    </source>
</evidence>
<name>I3D0Y2_9ARCH</name>
<keyword evidence="2" id="KW-1185">Reference proteome</keyword>
<evidence type="ECO:0000313" key="2">
    <source>
        <dbReference type="Proteomes" id="UP000003423"/>
    </source>
</evidence>
<organism evidence="1 2">
    <name type="scientific">Candidatus Nitrosopumilus salarius BD31</name>
    <dbReference type="NCBI Taxonomy" id="859350"/>
    <lineage>
        <taxon>Archaea</taxon>
        <taxon>Nitrososphaerota</taxon>
        <taxon>Nitrososphaeria</taxon>
        <taxon>Nitrosopumilales</taxon>
        <taxon>Nitrosopumilaceae</taxon>
        <taxon>Nitrosopumilus</taxon>
    </lineage>
</organism>
<reference evidence="1 2" key="1">
    <citation type="journal article" date="2012" name="J. Bacteriol.">
        <title>Genome sequence of "Candidatus Nitrosopumilus salaria" BD31, an ammonia-oxidizing archaeon from the San Francisco Bay estuary.</title>
        <authorList>
            <person name="Mosier A.C."/>
            <person name="Allen E.E."/>
            <person name="Kim M."/>
            <person name="Ferriera S."/>
            <person name="Francis C.A."/>
        </authorList>
    </citation>
    <scope>NUCLEOTIDE SEQUENCE [LARGE SCALE GENOMIC DNA]</scope>
    <source>
        <strain evidence="1 2">BD31</strain>
    </source>
</reference>
<dbReference type="EMBL" id="AEXL02000127">
    <property type="protein sequence ID" value="EIJ65375.1"/>
    <property type="molecule type" value="Genomic_DNA"/>
</dbReference>
<dbReference type="PATRIC" id="fig|859350.6.peg.1553"/>
<protein>
    <submittedName>
        <fullName evidence="1">Uncharacterized protein</fullName>
    </submittedName>
</protein>
<dbReference type="AlphaFoldDB" id="I3D0Y2"/>